<accession>A0ACC1K188</accession>
<evidence type="ECO:0000313" key="1">
    <source>
        <dbReference type="EMBL" id="KAJ2771526.1"/>
    </source>
</evidence>
<proteinExistence type="predicted"/>
<dbReference type="Proteomes" id="UP001140066">
    <property type="component" value="Unassembled WGS sequence"/>
</dbReference>
<comment type="caution">
    <text evidence="1">The sequence shown here is derived from an EMBL/GenBank/DDBJ whole genome shotgun (WGS) entry which is preliminary data.</text>
</comment>
<evidence type="ECO:0000313" key="2">
    <source>
        <dbReference type="Proteomes" id="UP001140066"/>
    </source>
</evidence>
<name>A0ACC1K188_9FUNG</name>
<dbReference type="EMBL" id="JANBUK010002608">
    <property type="protein sequence ID" value="KAJ2771526.1"/>
    <property type="molecule type" value="Genomic_DNA"/>
</dbReference>
<sequence>MTPPQTKAPASEKVHPLGNRLAASPFLKADRQLGTDSQPASKRVGRIKSPFLSNDLDDPGVFATAPAIATTMPELSLTNGGSSHELPGAVAEPEPKTAAEADATAKDESKVEAEAEAEIELEVEVEAQAEHVKEQEDAQIHEKLAALQLGSSDKVDEKLPATNGPSSKAPAAPQNSHSPFYGYTHYTSPHSGYSPHACQFVGAGSFTSPYDAVNVLNGGRHVNCVI</sequence>
<organism evidence="1 2">
    <name type="scientific">Coemansia linderi</name>
    <dbReference type="NCBI Taxonomy" id="2663919"/>
    <lineage>
        <taxon>Eukaryota</taxon>
        <taxon>Fungi</taxon>
        <taxon>Fungi incertae sedis</taxon>
        <taxon>Zoopagomycota</taxon>
        <taxon>Kickxellomycotina</taxon>
        <taxon>Kickxellomycetes</taxon>
        <taxon>Kickxellales</taxon>
        <taxon>Kickxellaceae</taxon>
        <taxon>Coemansia</taxon>
    </lineage>
</organism>
<gene>
    <name evidence="1" type="ORF">GGI18_005023</name>
</gene>
<reference evidence="1" key="1">
    <citation type="submission" date="2022-07" db="EMBL/GenBank/DDBJ databases">
        <title>Phylogenomic reconstructions and comparative analyses of Kickxellomycotina fungi.</title>
        <authorList>
            <person name="Reynolds N.K."/>
            <person name="Stajich J.E."/>
            <person name="Barry K."/>
            <person name="Grigoriev I.V."/>
            <person name="Crous P."/>
            <person name="Smith M.E."/>
        </authorList>
    </citation>
    <scope>NUCLEOTIDE SEQUENCE</scope>
    <source>
        <strain evidence="1">BCRC 34191</strain>
    </source>
</reference>
<protein>
    <submittedName>
        <fullName evidence="1">Uncharacterized protein</fullName>
    </submittedName>
</protein>
<keyword evidence="2" id="KW-1185">Reference proteome</keyword>